<feature type="non-terminal residue" evidence="1">
    <location>
        <position position="1"/>
    </location>
</feature>
<sequence length="198" mass="22019">EFTGTFSVNKYTFEIKGLLEKTKYFYYIKNTSPGENARTGVYSHYQVEGGSPPVIPIDIGSEAINRTYNWGAQRTLINRTNPANETGKIVTIKIYGTNLNSVKIATFFNVSGNYFSTRDWQSLGNVGTGYKEITVDLEVAKNDYIGIYFSAGTLDIDLNGGDGDWAVSYQDLIPCTNKLFTLNSTTQIISLYGEGYKI</sequence>
<protein>
    <submittedName>
        <fullName evidence="1">Uncharacterized protein</fullName>
    </submittedName>
</protein>
<name>X1T7B8_9ZZZZ</name>
<reference evidence="1" key="1">
    <citation type="journal article" date="2014" name="Front. Microbiol.">
        <title>High frequency of phylogenetically diverse reductive dehalogenase-homologous genes in deep subseafloor sedimentary metagenomes.</title>
        <authorList>
            <person name="Kawai M."/>
            <person name="Futagami T."/>
            <person name="Toyoda A."/>
            <person name="Takaki Y."/>
            <person name="Nishi S."/>
            <person name="Hori S."/>
            <person name="Arai W."/>
            <person name="Tsubouchi T."/>
            <person name="Morono Y."/>
            <person name="Uchiyama I."/>
            <person name="Ito T."/>
            <person name="Fujiyama A."/>
            <person name="Inagaki F."/>
            <person name="Takami H."/>
        </authorList>
    </citation>
    <scope>NUCLEOTIDE SEQUENCE</scope>
    <source>
        <strain evidence="1">Expedition CK06-06</strain>
    </source>
</reference>
<comment type="caution">
    <text evidence="1">The sequence shown here is derived from an EMBL/GenBank/DDBJ whole genome shotgun (WGS) entry which is preliminary data.</text>
</comment>
<dbReference type="AlphaFoldDB" id="X1T7B8"/>
<proteinExistence type="predicted"/>
<organism evidence="1">
    <name type="scientific">marine sediment metagenome</name>
    <dbReference type="NCBI Taxonomy" id="412755"/>
    <lineage>
        <taxon>unclassified sequences</taxon>
        <taxon>metagenomes</taxon>
        <taxon>ecological metagenomes</taxon>
    </lineage>
</organism>
<accession>X1T7B8</accession>
<evidence type="ECO:0000313" key="1">
    <source>
        <dbReference type="EMBL" id="GAI75889.1"/>
    </source>
</evidence>
<gene>
    <name evidence="1" type="ORF">S12H4_16081</name>
</gene>
<dbReference type="EMBL" id="BARW01007761">
    <property type="protein sequence ID" value="GAI75889.1"/>
    <property type="molecule type" value="Genomic_DNA"/>
</dbReference>